<dbReference type="AlphaFoldDB" id="B3QLU1"/>
<dbReference type="PANTHER" id="PTHR43847:SF1">
    <property type="entry name" value="BLL3993 PROTEIN"/>
    <property type="match status" value="1"/>
</dbReference>
<keyword evidence="1" id="KW-0472">Membrane</keyword>
<sequence length="116" mass="13440">MNKQSQTLHPVIVWLRFVVVTTRYLLRHDPALLAERLKLAQVVKIDEARHQQVITIVLLFAMPAALGSRSALLLSLFLTLLLIVRTRLEDRTVHAELEGYPDYARQTRYRLIPGIW</sequence>
<dbReference type="InterPro" id="IPR052527">
    <property type="entry name" value="Metal_cation-efflux_comp"/>
</dbReference>
<feature type="transmembrane region" description="Helical" evidence="1">
    <location>
        <begin position="7"/>
        <end position="26"/>
    </location>
</feature>
<evidence type="ECO:0000313" key="3">
    <source>
        <dbReference type="Proteomes" id="UP000008811"/>
    </source>
</evidence>
<protein>
    <recommendedName>
        <fullName evidence="4">Isoprenylcysteine carboxylmethyltransferase family protein</fullName>
    </recommendedName>
</protein>
<evidence type="ECO:0008006" key="4">
    <source>
        <dbReference type="Google" id="ProtNLM"/>
    </source>
</evidence>
<keyword evidence="3" id="KW-1185">Reference proteome</keyword>
<evidence type="ECO:0000256" key="1">
    <source>
        <dbReference type="SAM" id="Phobius"/>
    </source>
</evidence>
<feature type="transmembrane region" description="Helical" evidence="1">
    <location>
        <begin position="53"/>
        <end position="84"/>
    </location>
</feature>
<dbReference type="STRING" id="517417.Cpar_2040"/>
<accession>B3QLU1</accession>
<dbReference type="eggNOG" id="COG2020">
    <property type="taxonomic scope" value="Bacteria"/>
</dbReference>
<dbReference type="PANTHER" id="PTHR43847">
    <property type="entry name" value="BLL3993 PROTEIN"/>
    <property type="match status" value="1"/>
</dbReference>
<evidence type="ECO:0000313" key="2">
    <source>
        <dbReference type="EMBL" id="ACF12427.1"/>
    </source>
</evidence>
<dbReference type="EMBL" id="CP001099">
    <property type="protein sequence ID" value="ACF12427.1"/>
    <property type="molecule type" value="Genomic_DNA"/>
</dbReference>
<reference evidence="2" key="1">
    <citation type="submission" date="2008-06" db="EMBL/GenBank/DDBJ databases">
        <title>Complete sequence of Chlorobaculum parvum NCIB 8327.</title>
        <authorList>
            <consortium name="US DOE Joint Genome Institute"/>
            <person name="Lucas S."/>
            <person name="Copeland A."/>
            <person name="Lapidus A."/>
            <person name="Glavina del Rio T."/>
            <person name="Dalin E."/>
            <person name="Tice H."/>
            <person name="Bruce D."/>
            <person name="Goodwin L."/>
            <person name="Pitluck S."/>
            <person name="Schmutz J."/>
            <person name="Larimer F."/>
            <person name="Land M."/>
            <person name="Hauser L."/>
            <person name="Kyrpides N."/>
            <person name="Mikhailova N."/>
            <person name="Zhao F."/>
            <person name="Li T."/>
            <person name="Liu Z."/>
            <person name="Overmann J."/>
            <person name="Bryant D.A."/>
            <person name="Richardson P."/>
        </authorList>
    </citation>
    <scope>NUCLEOTIDE SEQUENCE [LARGE SCALE GENOMIC DNA]</scope>
    <source>
        <strain evidence="2">NCIB 8327</strain>
    </source>
</reference>
<name>B3QLU1_CHLP8</name>
<dbReference type="RefSeq" id="WP_012503260.1">
    <property type="nucleotide sequence ID" value="NC_011027.1"/>
</dbReference>
<dbReference type="KEGG" id="cpc:Cpar_2040"/>
<organism evidence="2 3">
    <name type="scientific">Chlorobaculum parvum (strain DSM 263 / NCIMB 8327)</name>
    <name type="common">Chlorobium vibrioforme subsp. thiosulfatophilum</name>
    <dbReference type="NCBI Taxonomy" id="517417"/>
    <lineage>
        <taxon>Bacteria</taxon>
        <taxon>Pseudomonadati</taxon>
        <taxon>Chlorobiota</taxon>
        <taxon>Chlorobiia</taxon>
        <taxon>Chlorobiales</taxon>
        <taxon>Chlorobiaceae</taxon>
        <taxon>Chlorobaculum</taxon>
    </lineage>
</organism>
<dbReference type="Proteomes" id="UP000008811">
    <property type="component" value="Chromosome"/>
</dbReference>
<dbReference type="HOGENOM" id="CLU_2092437_0_0_10"/>
<keyword evidence="1" id="KW-1133">Transmembrane helix</keyword>
<dbReference type="OrthoDB" id="9809773at2"/>
<keyword evidence="1" id="KW-0812">Transmembrane</keyword>
<proteinExistence type="predicted"/>
<gene>
    <name evidence="2" type="ordered locus">Cpar_2040</name>
</gene>
<dbReference type="Gene3D" id="1.20.120.1630">
    <property type="match status" value="1"/>
</dbReference>